<evidence type="ECO:0000313" key="6">
    <source>
        <dbReference type="Proteomes" id="UP001566132"/>
    </source>
</evidence>
<dbReference type="Gene3D" id="3.50.30.10">
    <property type="entry name" value="Phosphohistidine domain"/>
    <property type="match status" value="1"/>
</dbReference>
<evidence type="ECO:0000313" key="5">
    <source>
        <dbReference type="EMBL" id="KAL1502561.1"/>
    </source>
</evidence>
<keyword evidence="2" id="KW-0472">Membrane</keyword>
<keyword evidence="2" id="KW-1133">Transmembrane helix</keyword>
<dbReference type="Pfam" id="PF01326">
    <property type="entry name" value="PPDK_N"/>
    <property type="match status" value="1"/>
</dbReference>
<dbReference type="SUPFAM" id="SSF52009">
    <property type="entry name" value="Phosphohistidine domain"/>
    <property type="match status" value="1"/>
</dbReference>
<sequence>MDFFNLVSVEVLIFLPIILYFLFIKSSGNSKDPFYLIKLYFAKKVVIKAQEKCKKHRKKLLKSNLEQEINFTTQKNYYYQSFSGSDQKGNCLNLKFIIRPNNIAEIVLYFKTANASVYTFPEHEKTYLKTINDLTWKINGLTIETLDPFKRVRIIFNGLLRNVSKNRIEHVQFSFIFNCISAPKFYPEDCNTDLLAKTLACKPWKDSSWKHFLTDHPDGYEQFGALFGFVKGDAFPEEEVLNLPACRSSYVRNNNFILEKEIKIFLAESNGVLINLTLKLLRNERHQLSHGFVFHKNYVTEPIISQDIRIDNTILGKSLPNLIRTEIKVKTDMYLCAINLDKSAIIFQKSPFGSDFLNVSSDYRINKSQGKAVLEFQYYNHKHESIKSPNLRPLLIKRKVDILPEDYVVKFNNHAAQVHEITGGKGTSLALLASLPSQDFLVPDGFVITINAFKCHFEANKSLQDAVEHINEAFCKNDTSKLEDVCSLAVRLISNTSIQPVIEGEILRFLQEIIEDSRNDAIDVNSWAVRSSAIGEDSEELSAAGQNETILGCVTENEILRAVSKCWASLYTYQSVQYRWQHGMPIKSHMAVVVQKMVPADAAGVLFTWHPTNSNPSQMVITSNFGLGESVVSGKCEPDMFILNRNFEGQVSLLDQTIGSKDKVLTLTSNGVEEMVTPTLDEGNFVYVNNSNWSITEKQALKIGAVGVLLENHFGGPRDIEWAFYKDKLYLLQSRPITTLNSWTDLELTHELDSPFITENSLFTVANSGEVFPFALTALTGSTVLTTIDHGMQEYIYKNVELYFLRTLSVFYHRCFLDCILGLYSNARTEQIQMDIKILDLAVFGHVVINEEISQMVRTRLGPMSRLGALLTTYTYWRDSKYADDKLEESRSFVKSSNFHITPHDNALEIYQKISSNDDINLKPSFYHAYISCCAVFWQMVCMMTLVGNEKVLTTKHYVDFANILSSCEDVESAEVPLYIQKIARLIKDEGYSEEFCTIKPELGVDWLNAKCPAALKIFEEFVEKHGHRCIGEFELLSQTWGLNPSLLIPVIQANTKNMQDVAKKQPKTIEQIINELETPVNFVTRKILTYTLTNLRKAVGRREKSKSYLIQSFHKTRLAYHKLAKVMVLEGLLPSENLVFHLTKYELGQVVHRRSPCLINKAMRREKLHSKWNKIKFPELNYGMPQPENDEIEMISDASYVCYGTPVCNGTVQARACVITSLDEIGALEKGDILITYCTDIGWSPYFPMLSGVVTELGGLVSHGAVVAREYGLPCVVGVKNVTKIFKTGDTVYLSCKTGEVAKI</sequence>
<keyword evidence="6" id="KW-1185">Reference proteome</keyword>
<evidence type="ECO:0000259" key="4">
    <source>
        <dbReference type="Pfam" id="PF01326"/>
    </source>
</evidence>
<evidence type="ECO:0000259" key="3">
    <source>
        <dbReference type="Pfam" id="PF00391"/>
    </source>
</evidence>
<dbReference type="Pfam" id="PF00391">
    <property type="entry name" value="PEP-utilizers"/>
    <property type="match status" value="1"/>
</dbReference>
<dbReference type="Gene3D" id="3.30.470.20">
    <property type="entry name" value="ATP-grasp fold, B domain"/>
    <property type="match status" value="1"/>
</dbReference>
<dbReference type="InterPro" id="IPR002192">
    <property type="entry name" value="PPDK_AMP/ATP-bd"/>
</dbReference>
<evidence type="ECO:0008006" key="7">
    <source>
        <dbReference type="Google" id="ProtNLM"/>
    </source>
</evidence>
<name>A0ABD1EUX4_HYPHA</name>
<feature type="domain" description="PEP-utilising enzyme mobile" evidence="3">
    <location>
        <begin position="1230"/>
        <end position="1300"/>
    </location>
</feature>
<dbReference type="InterPro" id="IPR013815">
    <property type="entry name" value="ATP_grasp_subdomain_1"/>
</dbReference>
<feature type="domain" description="Pyruvate phosphate dikinase AMP/ATP-binding" evidence="4">
    <location>
        <begin position="421"/>
        <end position="743"/>
    </location>
</feature>
<dbReference type="Gene3D" id="3.30.1490.20">
    <property type="entry name" value="ATP-grasp fold, A domain"/>
    <property type="match status" value="1"/>
</dbReference>
<organism evidence="5 6">
    <name type="scientific">Hypothenemus hampei</name>
    <name type="common">Coffee berry borer</name>
    <dbReference type="NCBI Taxonomy" id="57062"/>
    <lineage>
        <taxon>Eukaryota</taxon>
        <taxon>Metazoa</taxon>
        <taxon>Ecdysozoa</taxon>
        <taxon>Arthropoda</taxon>
        <taxon>Hexapoda</taxon>
        <taxon>Insecta</taxon>
        <taxon>Pterygota</taxon>
        <taxon>Neoptera</taxon>
        <taxon>Endopterygota</taxon>
        <taxon>Coleoptera</taxon>
        <taxon>Polyphaga</taxon>
        <taxon>Cucujiformia</taxon>
        <taxon>Curculionidae</taxon>
        <taxon>Scolytinae</taxon>
        <taxon>Hypothenemus</taxon>
    </lineage>
</organism>
<dbReference type="PANTHER" id="PTHR43615:SF1">
    <property type="entry name" value="PPDK_N DOMAIN-CONTAINING PROTEIN"/>
    <property type="match status" value="1"/>
</dbReference>
<dbReference type="EMBL" id="JBDJPC010000005">
    <property type="protein sequence ID" value="KAL1502561.1"/>
    <property type="molecule type" value="Genomic_DNA"/>
</dbReference>
<comment type="caution">
    <text evidence="5">The sequence shown here is derived from an EMBL/GenBank/DDBJ whole genome shotgun (WGS) entry which is preliminary data.</text>
</comment>
<dbReference type="InterPro" id="IPR008279">
    <property type="entry name" value="PEP-util_enz_mobile_dom"/>
</dbReference>
<accession>A0ABD1EUX4</accession>
<dbReference type="Proteomes" id="UP001566132">
    <property type="component" value="Unassembled WGS sequence"/>
</dbReference>
<dbReference type="SUPFAM" id="SSF56059">
    <property type="entry name" value="Glutathione synthetase ATP-binding domain-like"/>
    <property type="match status" value="1"/>
</dbReference>
<comment type="similarity">
    <text evidence="1">Belongs to the PEP-utilizing enzyme family.</text>
</comment>
<dbReference type="InterPro" id="IPR036637">
    <property type="entry name" value="Phosphohistidine_dom_sf"/>
</dbReference>
<evidence type="ECO:0000256" key="2">
    <source>
        <dbReference type="SAM" id="Phobius"/>
    </source>
</evidence>
<evidence type="ECO:0000256" key="1">
    <source>
        <dbReference type="ARBA" id="ARBA00007837"/>
    </source>
</evidence>
<dbReference type="PANTHER" id="PTHR43615">
    <property type="entry name" value="PHOSPHOENOLPYRUVATE SYNTHASE-RELATED"/>
    <property type="match status" value="1"/>
</dbReference>
<gene>
    <name evidence="5" type="ORF">ABEB36_007686</name>
</gene>
<keyword evidence="2" id="KW-0812">Transmembrane</keyword>
<reference evidence="5 6" key="1">
    <citation type="submission" date="2024-05" db="EMBL/GenBank/DDBJ databases">
        <title>Genetic variation in Jamaican populations of the coffee berry borer (Hypothenemus hampei).</title>
        <authorList>
            <person name="Errbii M."/>
            <person name="Myrie A."/>
        </authorList>
    </citation>
    <scope>NUCLEOTIDE SEQUENCE [LARGE SCALE GENOMIC DNA]</scope>
    <source>
        <strain evidence="5">JA-Hopewell-2020-01-JO</strain>
        <tissue evidence="5">Whole body</tissue>
    </source>
</reference>
<feature type="transmembrane region" description="Helical" evidence="2">
    <location>
        <begin position="6"/>
        <end position="24"/>
    </location>
</feature>
<proteinExistence type="inferred from homology"/>
<protein>
    <recommendedName>
        <fullName evidence="7">Phosphoenolpyruvate synthase</fullName>
    </recommendedName>
</protein>
<dbReference type="InterPro" id="IPR051549">
    <property type="entry name" value="PEP_Utilizing_Enz"/>
</dbReference>